<dbReference type="InterPro" id="IPR000953">
    <property type="entry name" value="Chromo/chromo_shadow_dom"/>
</dbReference>
<evidence type="ECO:0000313" key="5">
    <source>
        <dbReference type="Proteomes" id="UP000614334"/>
    </source>
</evidence>
<organism evidence="4 5">
    <name type="scientific">Rhizoctonia solani</name>
    <dbReference type="NCBI Taxonomy" id="456999"/>
    <lineage>
        <taxon>Eukaryota</taxon>
        <taxon>Fungi</taxon>
        <taxon>Dikarya</taxon>
        <taxon>Basidiomycota</taxon>
        <taxon>Agaricomycotina</taxon>
        <taxon>Agaricomycetes</taxon>
        <taxon>Cantharellales</taxon>
        <taxon>Ceratobasidiaceae</taxon>
        <taxon>Rhizoctonia</taxon>
    </lineage>
</organism>
<comment type="caution">
    <text evidence="4">The sequence shown here is derived from an EMBL/GenBank/DDBJ whole genome shotgun (WGS) entry which is preliminary data.</text>
</comment>
<evidence type="ECO:0000256" key="1">
    <source>
        <dbReference type="ARBA" id="ARBA00004123"/>
    </source>
</evidence>
<dbReference type="GO" id="GO:0005634">
    <property type="term" value="C:nucleus"/>
    <property type="evidence" value="ECO:0007669"/>
    <property type="project" value="UniProtKB-SubCell"/>
</dbReference>
<evidence type="ECO:0000259" key="3">
    <source>
        <dbReference type="PROSITE" id="PS50013"/>
    </source>
</evidence>
<gene>
    <name evidence="4" type="ORF">RHS01_09158</name>
</gene>
<dbReference type="InterPro" id="IPR016197">
    <property type="entry name" value="Chromo-like_dom_sf"/>
</dbReference>
<reference evidence="4" key="1">
    <citation type="submission" date="2020-09" db="EMBL/GenBank/DDBJ databases">
        <title>Comparative genome analyses of four rice-infecting Rhizoctonia solani isolates reveal extensive enrichment of homogalacturonan modification genes.</title>
        <authorList>
            <person name="Lee D.-Y."/>
            <person name="Jeon J."/>
            <person name="Kim K.-T."/>
            <person name="Cheong K."/>
            <person name="Song H."/>
            <person name="Choi G."/>
            <person name="Ko J."/>
            <person name="Opiyo S.O."/>
            <person name="Zuo S."/>
            <person name="Madhav S."/>
            <person name="Lee Y.-H."/>
            <person name="Wang G.-L."/>
        </authorList>
    </citation>
    <scope>NUCLEOTIDE SEQUENCE</scope>
    <source>
        <strain evidence="4">AG1-IA B2</strain>
    </source>
</reference>
<dbReference type="Gene3D" id="2.40.50.40">
    <property type="match status" value="1"/>
</dbReference>
<dbReference type="InterPro" id="IPR051219">
    <property type="entry name" value="Heterochromatin_chromo-domain"/>
</dbReference>
<dbReference type="PROSITE" id="PS50013">
    <property type="entry name" value="CHROMO_2"/>
    <property type="match status" value="1"/>
</dbReference>
<dbReference type="InterPro" id="IPR036397">
    <property type="entry name" value="RNaseH_sf"/>
</dbReference>
<feature type="domain" description="Chromo" evidence="3">
    <location>
        <begin position="153"/>
        <end position="208"/>
    </location>
</feature>
<dbReference type="PROSITE" id="PS00598">
    <property type="entry name" value="CHROMO_1"/>
    <property type="match status" value="1"/>
</dbReference>
<dbReference type="InterPro" id="IPR023780">
    <property type="entry name" value="Chromo_domain"/>
</dbReference>
<dbReference type="GO" id="GO:0006338">
    <property type="term" value="P:chromatin remodeling"/>
    <property type="evidence" value="ECO:0007669"/>
    <property type="project" value="UniProtKB-ARBA"/>
</dbReference>
<dbReference type="PRINTS" id="PR00504">
    <property type="entry name" value="CHROMODOMAIN"/>
</dbReference>
<dbReference type="Gene3D" id="3.30.420.10">
    <property type="entry name" value="Ribonuclease H-like superfamily/Ribonuclease H"/>
    <property type="match status" value="1"/>
</dbReference>
<dbReference type="InterPro" id="IPR023779">
    <property type="entry name" value="Chromodomain_CS"/>
</dbReference>
<dbReference type="Pfam" id="PF00385">
    <property type="entry name" value="Chromo"/>
    <property type="match status" value="1"/>
</dbReference>
<evidence type="ECO:0000313" key="4">
    <source>
        <dbReference type="EMBL" id="KAF8750819.1"/>
    </source>
</evidence>
<dbReference type="EMBL" id="JACYCF010000019">
    <property type="protein sequence ID" value="KAF8750819.1"/>
    <property type="molecule type" value="Genomic_DNA"/>
</dbReference>
<dbReference type="Proteomes" id="UP000614334">
    <property type="component" value="Unassembled WGS sequence"/>
</dbReference>
<accession>A0A8H7M1Y8</accession>
<dbReference type="GO" id="GO:0003676">
    <property type="term" value="F:nucleic acid binding"/>
    <property type="evidence" value="ECO:0007669"/>
    <property type="project" value="InterPro"/>
</dbReference>
<protein>
    <submittedName>
        <fullName evidence="4">Chromo (CHRromatin Organization MOdifier) domain</fullName>
    </submittedName>
</protein>
<comment type="subcellular location">
    <subcellularLocation>
        <location evidence="1">Nucleus</location>
    </subcellularLocation>
</comment>
<dbReference type="InterPro" id="IPR017984">
    <property type="entry name" value="Chromo_dom_subgr"/>
</dbReference>
<proteinExistence type="predicted"/>
<sequence>MFGNHQQSDWVSLLPLAEFALNNLKQTSTGKSPFQICYGLNPRFSVGQKSDESVPNADEHAEFLEKGYNEVKATLSLSQERMKHFYDQRHREEEEIQVGDKVWLSHQNITTNRPSIKLSHKKLGPIFKIHPDPHGQDPPQPAPIITEEGEEEYEVEKILDSKWKGRGKARKLWYLVKWKGYNEGSNSWEPVDNVGNAQEALEEFHKEHPDAVGA</sequence>
<dbReference type="CDD" id="cd00024">
    <property type="entry name" value="CD_CSD"/>
    <property type="match status" value="1"/>
</dbReference>
<dbReference type="PANTHER" id="PTHR22812">
    <property type="entry name" value="CHROMOBOX PROTEIN"/>
    <property type="match status" value="1"/>
</dbReference>
<dbReference type="SMART" id="SM00298">
    <property type="entry name" value="CHROMO"/>
    <property type="match status" value="1"/>
</dbReference>
<dbReference type="SUPFAM" id="SSF54160">
    <property type="entry name" value="Chromo domain-like"/>
    <property type="match status" value="1"/>
</dbReference>
<dbReference type="AlphaFoldDB" id="A0A8H7M1Y8"/>
<evidence type="ECO:0000256" key="2">
    <source>
        <dbReference type="ARBA" id="ARBA00023242"/>
    </source>
</evidence>
<name>A0A8H7M1Y8_9AGAM</name>
<keyword evidence="2" id="KW-0539">Nucleus</keyword>